<organism evidence="1 2">
    <name type="scientific">Dentiscutata erythropus</name>
    <dbReference type="NCBI Taxonomy" id="1348616"/>
    <lineage>
        <taxon>Eukaryota</taxon>
        <taxon>Fungi</taxon>
        <taxon>Fungi incertae sedis</taxon>
        <taxon>Mucoromycota</taxon>
        <taxon>Glomeromycotina</taxon>
        <taxon>Glomeromycetes</taxon>
        <taxon>Diversisporales</taxon>
        <taxon>Gigasporaceae</taxon>
        <taxon>Dentiscutata</taxon>
    </lineage>
</organism>
<evidence type="ECO:0000313" key="1">
    <source>
        <dbReference type="EMBL" id="CAG8506880.1"/>
    </source>
</evidence>
<name>A0A9N9F3B7_9GLOM</name>
<evidence type="ECO:0000313" key="2">
    <source>
        <dbReference type="Proteomes" id="UP000789405"/>
    </source>
</evidence>
<reference evidence="1" key="1">
    <citation type="submission" date="2021-06" db="EMBL/GenBank/DDBJ databases">
        <authorList>
            <person name="Kallberg Y."/>
            <person name="Tangrot J."/>
            <person name="Rosling A."/>
        </authorList>
    </citation>
    <scope>NUCLEOTIDE SEQUENCE</scope>
    <source>
        <strain evidence="1">MA453B</strain>
    </source>
</reference>
<sequence>MPDYEPIEPHKNKRTFEFIKQNEMLDYSNQLQISIAKVERITRNNKYEITYQKNLIANLKVSTNLTFSLLSTDLEGGPKYEEASSMTFDVNLQSRAKVIMANKIRSKNFKKQ</sequence>
<gene>
    <name evidence="1" type="ORF">DERYTH_LOCUS3184</name>
</gene>
<comment type="caution">
    <text evidence="1">The sequence shown here is derived from an EMBL/GenBank/DDBJ whole genome shotgun (WGS) entry which is preliminary data.</text>
</comment>
<proteinExistence type="predicted"/>
<keyword evidence="2" id="KW-1185">Reference proteome</keyword>
<protein>
    <submittedName>
        <fullName evidence="1">7127_t:CDS:1</fullName>
    </submittedName>
</protein>
<dbReference type="Proteomes" id="UP000789405">
    <property type="component" value="Unassembled WGS sequence"/>
</dbReference>
<dbReference type="OrthoDB" id="2334385at2759"/>
<accession>A0A9N9F3B7</accession>
<dbReference type="AlphaFoldDB" id="A0A9N9F3B7"/>
<dbReference type="EMBL" id="CAJVPY010001095">
    <property type="protein sequence ID" value="CAG8506880.1"/>
    <property type="molecule type" value="Genomic_DNA"/>
</dbReference>